<comment type="caution">
    <text evidence="5">The sequence shown here is derived from an EMBL/GenBank/DDBJ whole genome shotgun (WGS) entry which is preliminary data.</text>
</comment>
<proteinExistence type="inferred from homology"/>
<evidence type="ECO:0000256" key="2">
    <source>
        <dbReference type="ARBA" id="ARBA00022670"/>
    </source>
</evidence>
<dbReference type="PROSITE" id="PS51858">
    <property type="entry name" value="PPPDE"/>
    <property type="match status" value="1"/>
</dbReference>
<name>A0A1J4K1F5_9EUKA</name>
<dbReference type="OrthoDB" id="412286at2759"/>
<dbReference type="VEuPathDB" id="TrichDB:TRFO_27821"/>
<sequence>MYKNKKDDDVVKIRLNIFDLTPLNQMLRFCHVGVYHSSIVIGDSSEYYFGFAAINYTGIDSPERIDHLPSSMTGKYYTTVELGSSPYSLQECRMIVTRFRTSRRWLSDHYNFLFHNCNTFTYELASALLGNEIVPNYPKWLSRGEKIGQFLYQTSVIHIFELGSKRIPGLGYIPEGGPIKIITDENLVEPNYLDDSEESKSTSNSPPIDIL</sequence>
<evidence type="ECO:0000256" key="1">
    <source>
        <dbReference type="ARBA" id="ARBA00008140"/>
    </source>
</evidence>
<dbReference type="EMBL" id="MLAK01000786">
    <property type="protein sequence ID" value="OHT04616.1"/>
    <property type="molecule type" value="Genomic_DNA"/>
</dbReference>
<evidence type="ECO:0000259" key="4">
    <source>
        <dbReference type="PROSITE" id="PS51858"/>
    </source>
</evidence>
<dbReference type="GO" id="GO:0016579">
    <property type="term" value="P:protein deubiquitination"/>
    <property type="evidence" value="ECO:0007669"/>
    <property type="project" value="TreeGrafter"/>
</dbReference>
<dbReference type="GO" id="GO:0101005">
    <property type="term" value="F:deubiquitinase activity"/>
    <property type="evidence" value="ECO:0007669"/>
    <property type="project" value="TreeGrafter"/>
</dbReference>
<dbReference type="AlphaFoldDB" id="A0A1J4K1F5"/>
<dbReference type="SMART" id="SM01179">
    <property type="entry name" value="DUF862"/>
    <property type="match status" value="1"/>
</dbReference>
<dbReference type="Pfam" id="PF05903">
    <property type="entry name" value="Peptidase_C97"/>
    <property type="match status" value="1"/>
</dbReference>
<dbReference type="Proteomes" id="UP000179807">
    <property type="component" value="Unassembled WGS sequence"/>
</dbReference>
<protein>
    <recommendedName>
        <fullName evidence="4">PPPDE domain-containing protein</fullName>
    </recommendedName>
</protein>
<dbReference type="PANTHER" id="PTHR12378:SF80">
    <property type="entry name" value="IP06716P-RELATED"/>
    <property type="match status" value="1"/>
</dbReference>
<dbReference type="GeneID" id="94840492"/>
<dbReference type="RefSeq" id="XP_068357752.1">
    <property type="nucleotide sequence ID" value="XM_068505788.1"/>
</dbReference>
<reference evidence="5" key="1">
    <citation type="submission" date="2016-10" db="EMBL/GenBank/DDBJ databases">
        <authorList>
            <person name="Benchimol M."/>
            <person name="Almeida L.G."/>
            <person name="Vasconcelos A.T."/>
            <person name="Perreira-Neves A."/>
            <person name="Rosa I.A."/>
            <person name="Tasca T."/>
            <person name="Bogo M.R."/>
            <person name="de Souza W."/>
        </authorList>
    </citation>
    <scope>NUCLEOTIDE SEQUENCE [LARGE SCALE GENOMIC DNA]</scope>
    <source>
        <strain evidence="5">K</strain>
    </source>
</reference>
<dbReference type="Gene3D" id="3.90.1720.30">
    <property type="entry name" value="PPPDE domains"/>
    <property type="match status" value="1"/>
</dbReference>
<keyword evidence="3" id="KW-0378">Hydrolase</keyword>
<keyword evidence="2" id="KW-0645">Protease</keyword>
<comment type="similarity">
    <text evidence="1">Belongs to the DeSI family.</text>
</comment>
<evidence type="ECO:0000256" key="3">
    <source>
        <dbReference type="ARBA" id="ARBA00022801"/>
    </source>
</evidence>
<evidence type="ECO:0000313" key="5">
    <source>
        <dbReference type="EMBL" id="OHT04616.1"/>
    </source>
</evidence>
<accession>A0A1J4K1F5</accession>
<dbReference type="PANTHER" id="PTHR12378">
    <property type="entry name" value="DESUMOYLATING ISOPEPTIDASE"/>
    <property type="match status" value="1"/>
</dbReference>
<dbReference type="InterPro" id="IPR042266">
    <property type="entry name" value="PPPDE_sf"/>
</dbReference>
<feature type="domain" description="PPPDE" evidence="4">
    <location>
        <begin position="11"/>
        <end position="156"/>
    </location>
</feature>
<gene>
    <name evidence="5" type="ORF">TRFO_27821</name>
</gene>
<organism evidence="5 6">
    <name type="scientific">Tritrichomonas foetus</name>
    <dbReference type="NCBI Taxonomy" id="1144522"/>
    <lineage>
        <taxon>Eukaryota</taxon>
        <taxon>Metamonada</taxon>
        <taxon>Parabasalia</taxon>
        <taxon>Tritrichomonadida</taxon>
        <taxon>Tritrichomonadidae</taxon>
        <taxon>Tritrichomonas</taxon>
    </lineage>
</organism>
<keyword evidence="6" id="KW-1185">Reference proteome</keyword>
<evidence type="ECO:0000313" key="6">
    <source>
        <dbReference type="Proteomes" id="UP000179807"/>
    </source>
</evidence>
<dbReference type="GO" id="GO:0006508">
    <property type="term" value="P:proteolysis"/>
    <property type="evidence" value="ECO:0007669"/>
    <property type="project" value="UniProtKB-KW"/>
</dbReference>
<dbReference type="InterPro" id="IPR008580">
    <property type="entry name" value="PPPDE_dom"/>
</dbReference>